<name>A0ACC0H0H0_9ERIC</name>
<organism evidence="1 2">
    <name type="scientific">Camellia lanceoleosa</name>
    <dbReference type="NCBI Taxonomy" id="1840588"/>
    <lineage>
        <taxon>Eukaryota</taxon>
        <taxon>Viridiplantae</taxon>
        <taxon>Streptophyta</taxon>
        <taxon>Embryophyta</taxon>
        <taxon>Tracheophyta</taxon>
        <taxon>Spermatophyta</taxon>
        <taxon>Magnoliopsida</taxon>
        <taxon>eudicotyledons</taxon>
        <taxon>Gunneridae</taxon>
        <taxon>Pentapetalae</taxon>
        <taxon>asterids</taxon>
        <taxon>Ericales</taxon>
        <taxon>Theaceae</taxon>
        <taxon>Camellia</taxon>
    </lineage>
</organism>
<evidence type="ECO:0000313" key="2">
    <source>
        <dbReference type="Proteomes" id="UP001060215"/>
    </source>
</evidence>
<keyword evidence="2" id="KW-1185">Reference proteome</keyword>
<dbReference type="EMBL" id="CM045764">
    <property type="protein sequence ID" value="KAI8005886.1"/>
    <property type="molecule type" value="Genomic_DNA"/>
</dbReference>
<reference evidence="1 2" key="1">
    <citation type="journal article" date="2022" name="Plant J.">
        <title>Chromosome-level genome of Camellia lanceoleosa provides a valuable resource for understanding genome evolution and self-incompatibility.</title>
        <authorList>
            <person name="Gong W."/>
            <person name="Xiao S."/>
            <person name="Wang L."/>
            <person name="Liao Z."/>
            <person name="Chang Y."/>
            <person name="Mo W."/>
            <person name="Hu G."/>
            <person name="Li W."/>
            <person name="Zhao G."/>
            <person name="Zhu H."/>
            <person name="Hu X."/>
            <person name="Ji K."/>
            <person name="Xiang X."/>
            <person name="Song Q."/>
            <person name="Yuan D."/>
            <person name="Jin S."/>
            <person name="Zhang L."/>
        </authorList>
    </citation>
    <scope>NUCLEOTIDE SEQUENCE [LARGE SCALE GENOMIC DNA]</scope>
    <source>
        <strain evidence="1">SQ_2022a</strain>
    </source>
</reference>
<proteinExistence type="predicted"/>
<evidence type="ECO:0000313" key="1">
    <source>
        <dbReference type="EMBL" id="KAI8005886.1"/>
    </source>
</evidence>
<accession>A0ACC0H0H0</accession>
<gene>
    <name evidence="1" type="ORF">LOK49_LG07G02911</name>
</gene>
<protein>
    <submittedName>
        <fullName evidence="1">Uncharacterized protein</fullName>
    </submittedName>
</protein>
<comment type="caution">
    <text evidence="1">The sequence shown here is derived from an EMBL/GenBank/DDBJ whole genome shotgun (WGS) entry which is preliminary data.</text>
</comment>
<dbReference type="Proteomes" id="UP001060215">
    <property type="component" value="Chromosome 7"/>
</dbReference>
<sequence>MDKKEILSKISGPPLSKKAMACGTGAHGSHSPVFFLGTMAKERKARFVTEVAPPKLISVTKRPLTKMLDTIAEEERDFCTDVSLSSTFGRSLRRETYREVSLNA</sequence>